<evidence type="ECO:0000259" key="2">
    <source>
        <dbReference type="Pfam" id="PF01569"/>
    </source>
</evidence>
<organism evidence="3 4">
    <name type="scientific">Ramlibacter monticola</name>
    <dbReference type="NCBI Taxonomy" id="1926872"/>
    <lineage>
        <taxon>Bacteria</taxon>
        <taxon>Pseudomonadati</taxon>
        <taxon>Pseudomonadota</taxon>
        <taxon>Betaproteobacteria</taxon>
        <taxon>Burkholderiales</taxon>
        <taxon>Comamonadaceae</taxon>
        <taxon>Ramlibacter</taxon>
    </lineage>
</organism>
<feature type="transmembrane region" description="Helical" evidence="1">
    <location>
        <begin position="65"/>
        <end position="82"/>
    </location>
</feature>
<dbReference type="AlphaFoldDB" id="A0A936YYY2"/>
<comment type="caution">
    <text evidence="3">The sequence shown here is derived from an EMBL/GenBank/DDBJ whole genome shotgun (WGS) entry which is preliminary data.</text>
</comment>
<keyword evidence="1" id="KW-1133">Transmembrane helix</keyword>
<dbReference type="SUPFAM" id="SSF48317">
    <property type="entry name" value="Acid phosphatase/Vanadium-dependent haloperoxidase"/>
    <property type="match status" value="1"/>
</dbReference>
<evidence type="ECO:0000313" key="4">
    <source>
        <dbReference type="Proteomes" id="UP000599109"/>
    </source>
</evidence>
<dbReference type="Pfam" id="PF01569">
    <property type="entry name" value="PAP2"/>
    <property type="match status" value="1"/>
</dbReference>
<dbReference type="EMBL" id="JAEQNE010000002">
    <property type="protein sequence ID" value="MBL0391794.1"/>
    <property type="molecule type" value="Genomic_DNA"/>
</dbReference>
<sequence length="229" mass="24984">MGRGKGRRAAPAQAGWLTLGLLVVVLAWDASGMDLPLARLAGSATGFPWREHWLLAGVVHEGGRRVAWLLAVVLCLGVWWPVGPLARIGQGERLQLAVTTLLGALTVTLLKIGSRTSCPWELSDFGGFIQYASHWSLLSDGGAGRCFPAGHASSGFTFLGGYFVFRRTDERMARLWLVGATVAGLLFGLAQQWRGAHFMSHTLWSAAVCWTVAFLVDARWPRTWSLERI</sequence>
<feature type="domain" description="Phosphatidic acid phosphatase type 2/haloperoxidase" evidence="2">
    <location>
        <begin position="94"/>
        <end position="216"/>
    </location>
</feature>
<keyword evidence="1" id="KW-0472">Membrane</keyword>
<name>A0A936YYY2_9BURK</name>
<gene>
    <name evidence="3" type="ORF">JJ685_11710</name>
</gene>
<evidence type="ECO:0000256" key="1">
    <source>
        <dbReference type="SAM" id="Phobius"/>
    </source>
</evidence>
<dbReference type="InterPro" id="IPR000326">
    <property type="entry name" value="PAP2/HPO"/>
</dbReference>
<feature type="transmembrane region" description="Helical" evidence="1">
    <location>
        <begin position="172"/>
        <end position="190"/>
    </location>
</feature>
<feature type="transmembrane region" description="Helical" evidence="1">
    <location>
        <begin position="202"/>
        <end position="220"/>
    </location>
</feature>
<dbReference type="Proteomes" id="UP000599109">
    <property type="component" value="Unassembled WGS sequence"/>
</dbReference>
<reference evidence="3 4" key="1">
    <citation type="journal article" date="2017" name="Int. J. Syst. Evol. Microbiol.">
        <title>Ramlibacter monticola sp. nov., isolated from forest soil.</title>
        <authorList>
            <person name="Chaudhary D.K."/>
            <person name="Kim J."/>
        </authorList>
    </citation>
    <scope>NUCLEOTIDE SEQUENCE [LARGE SCALE GENOMIC DNA]</scope>
    <source>
        <strain evidence="3 4">KACC 19175</strain>
    </source>
</reference>
<evidence type="ECO:0000313" key="3">
    <source>
        <dbReference type="EMBL" id="MBL0391794.1"/>
    </source>
</evidence>
<protein>
    <submittedName>
        <fullName evidence="3">Phosphatase PAP2 family protein</fullName>
    </submittedName>
</protein>
<keyword evidence="1" id="KW-0812">Transmembrane</keyword>
<dbReference type="CDD" id="cd03396">
    <property type="entry name" value="PAP2_like_6"/>
    <property type="match status" value="1"/>
</dbReference>
<accession>A0A936YYY2</accession>
<keyword evidence="4" id="KW-1185">Reference proteome</keyword>
<dbReference type="InterPro" id="IPR036938">
    <property type="entry name" value="PAP2/HPO_sf"/>
</dbReference>
<proteinExistence type="predicted"/>